<evidence type="ECO:0000313" key="3">
    <source>
        <dbReference type="Proteomes" id="UP000247702"/>
    </source>
</evidence>
<dbReference type="Proteomes" id="UP000247702">
    <property type="component" value="Unassembled WGS sequence"/>
</dbReference>
<evidence type="ECO:0000313" key="1">
    <source>
        <dbReference type="EMBL" id="GBB97541.1"/>
    </source>
</evidence>
<dbReference type="AlphaFoldDB" id="A0A2Z6RLG5"/>
<dbReference type="Proteomes" id="UP000615446">
    <property type="component" value="Unassembled WGS sequence"/>
</dbReference>
<reference evidence="1 3" key="1">
    <citation type="submission" date="2017-11" db="EMBL/GenBank/DDBJ databases">
        <title>The genome of Rhizophagus clarus HR1 reveals common genetic basis of auxotrophy among arbuscular mycorrhizal fungi.</title>
        <authorList>
            <person name="Kobayashi Y."/>
        </authorList>
    </citation>
    <scope>NUCLEOTIDE SEQUENCE [LARGE SCALE GENOMIC DNA]</scope>
    <source>
        <strain evidence="1 3">HR1</strain>
    </source>
</reference>
<sequence length="114" mass="13102">MSHLRTYPWTMQIEIMTFGYSGIRGGCFAHWKGRYPSLPALNTATEILNPTMTNFNPPETVEFLHLYEKVHRSFCINLVGHDVMNDHDRRAAFFDLADDNAFEFDDKGLISSSL</sequence>
<keyword evidence="3" id="KW-1185">Reference proteome</keyword>
<dbReference type="EMBL" id="BLAL01000215">
    <property type="protein sequence ID" value="GES92348.1"/>
    <property type="molecule type" value="Genomic_DNA"/>
</dbReference>
<accession>A0A2Z6RLG5</accession>
<proteinExistence type="predicted"/>
<protein>
    <submittedName>
        <fullName evidence="1">Uncharacterized protein</fullName>
    </submittedName>
</protein>
<dbReference type="EMBL" id="BEXD01002224">
    <property type="protein sequence ID" value="GBB97541.1"/>
    <property type="molecule type" value="Genomic_DNA"/>
</dbReference>
<evidence type="ECO:0000313" key="2">
    <source>
        <dbReference type="EMBL" id="GES92348.1"/>
    </source>
</evidence>
<organism evidence="1 3">
    <name type="scientific">Rhizophagus clarus</name>
    <dbReference type="NCBI Taxonomy" id="94130"/>
    <lineage>
        <taxon>Eukaryota</taxon>
        <taxon>Fungi</taxon>
        <taxon>Fungi incertae sedis</taxon>
        <taxon>Mucoromycota</taxon>
        <taxon>Glomeromycotina</taxon>
        <taxon>Glomeromycetes</taxon>
        <taxon>Glomerales</taxon>
        <taxon>Glomeraceae</taxon>
        <taxon>Rhizophagus</taxon>
    </lineage>
</organism>
<comment type="caution">
    <text evidence="1">The sequence shown here is derived from an EMBL/GenBank/DDBJ whole genome shotgun (WGS) entry which is preliminary data.</text>
</comment>
<name>A0A2Z6RLG5_9GLOM</name>
<reference evidence="2" key="2">
    <citation type="submission" date="2019-10" db="EMBL/GenBank/DDBJ databases">
        <title>Conservation and host-specific expression of non-tandemly repeated heterogenous ribosome RNA gene in arbuscular mycorrhizal fungi.</title>
        <authorList>
            <person name="Maeda T."/>
            <person name="Kobayashi Y."/>
            <person name="Nakagawa T."/>
            <person name="Ezawa T."/>
            <person name="Yamaguchi K."/>
            <person name="Bino T."/>
            <person name="Nishimoto Y."/>
            <person name="Shigenobu S."/>
            <person name="Kawaguchi M."/>
        </authorList>
    </citation>
    <scope>NUCLEOTIDE SEQUENCE</scope>
    <source>
        <strain evidence="2">HR1</strain>
    </source>
</reference>
<gene>
    <name evidence="2" type="ORF">RCL2_001913000</name>
    <name evidence="1" type="ORF">RclHR1_00300020</name>
</gene>